<dbReference type="Proteomes" id="UP000001121">
    <property type="component" value="Chromosome"/>
</dbReference>
<dbReference type="GO" id="GO:0035091">
    <property type="term" value="F:phosphatidylinositol binding"/>
    <property type="evidence" value="ECO:0007669"/>
    <property type="project" value="TreeGrafter"/>
</dbReference>
<evidence type="ECO:0000259" key="2">
    <source>
        <dbReference type="Pfam" id="PF04366"/>
    </source>
</evidence>
<organism evidence="3 4">
    <name type="scientific">Campylobacter concisus (strain 13826)</name>
    <dbReference type="NCBI Taxonomy" id="360104"/>
    <lineage>
        <taxon>Bacteria</taxon>
        <taxon>Pseudomonadati</taxon>
        <taxon>Campylobacterota</taxon>
        <taxon>Epsilonproteobacteria</taxon>
        <taxon>Campylobacterales</taxon>
        <taxon>Campylobacteraceae</taxon>
        <taxon>Campylobacter</taxon>
    </lineage>
</organism>
<dbReference type="AlphaFoldDB" id="A0A0M4SRQ3"/>
<dbReference type="RefSeq" id="WP_021085236.1">
    <property type="nucleotide sequence ID" value="NC_009802.2"/>
</dbReference>
<evidence type="ECO:0000256" key="1">
    <source>
        <dbReference type="SAM" id="SignalP"/>
    </source>
</evidence>
<name>A0A0M4SRQ3_CAMC1</name>
<dbReference type="InterPro" id="IPR051702">
    <property type="entry name" value="SH3_domain_YSC84-like"/>
</dbReference>
<dbReference type="PANTHER" id="PTHR15629">
    <property type="entry name" value="SH3YL1 PROTEIN"/>
    <property type="match status" value="1"/>
</dbReference>
<evidence type="ECO:0000313" key="3">
    <source>
        <dbReference type="EMBL" id="ALF45183.1"/>
    </source>
</evidence>
<proteinExistence type="predicted"/>
<dbReference type="OrthoDB" id="198978at2"/>
<dbReference type="InterPro" id="IPR007461">
    <property type="entry name" value="Ysc84_actin-binding"/>
</dbReference>
<gene>
    <name evidence="3" type="ORF">CCC13826_2346</name>
</gene>
<accession>A0A0M4SRQ3</accession>
<feature type="signal peptide" evidence="1">
    <location>
        <begin position="1"/>
        <end position="16"/>
    </location>
</feature>
<dbReference type="CDD" id="cd11524">
    <property type="entry name" value="SYLF"/>
    <property type="match status" value="1"/>
</dbReference>
<dbReference type="KEGG" id="cco:CCC13826_2346"/>
<dbReference type="EMBL" id="CP000792">
    <property type="protein sequence ID" value="ALF45183.1"/>
    <property type="molecule type" value="Genomic_DNA"/>
</dbReference>
<reference evidence="4" key="1">
    <citation type="submission" date="2007-10" db="EMBL/GenBank/DDBJ databases">
        <title>Genome sequence of Campylobacter concisus 13826 isolated from human feces.</title>
        <authorList>
            <person name="Fouts D.E."/>
            <person name="Mongodin E.F."/>
            <person name="Puiu D."/>
            <person name="Sebastian Y."/>
            <person name="Miller W.G."/>
            <person name="Mandrell R.E."/>
            <person name="On S."/>
            <person name="Nelson K.E."/>
        </authorList>
    </citation>
    <scope>NUCLEOTIDE SEQUENCE [LARGE SCALE GENOMIC DNA]</scope>
    <source>
        <strain evidence="4">13826</strain>
    </source>
</reference>
<evidence type="ECO:0000313" key="4">
    <source>
        <dbReference type="Proteomes" id="UP000001121"/>
    </source>
</evidence>
<dbReference type="STRING" id="360104.CCC13826_2346"/>
<feature type="chain" id="PRO_5005801723" evidence="1">
    <location>
        <begin position="17"/>
        <end position="198"/>
    </location>
</feature>
<sequence length="198" mass="21149">MKFLLSLIMFFSLGFASEELVLDSANSFITTMRGARNAPIKELIEQSKATIIFPSVKKVGFVVGGMGGDGIMVVGNINSPSEILPVSISGGSIGIQLGYEDSSLVLFIFKDSIIYDIKDAKITLDTKLSVAFGDIGRNYNKVSDFKFSSDIYAYAANDGFFAGASFGGAVISAKDEILKQSGYAYEQLISSASKLLGQ</sequence>
<protein>
    <submittedName>
        <fullName evidence="3">Lipid-binding protein (SYLF/DUF500 domain)</fullName>
    </submittedName>
</protein>
<dbReference type="Pfam" id="PF04366">
    <property type="entry name" value="Ysc84"/>
    <property type="match status" value="1"/>
</dbReference>
<feature type="domain" description="Ysc84 actin-binding" evidence="2">
    <location>
        <begin position="90"/>
        <end position="176"/>
    </location>
</feature>
<keyword evidence="1" id="KW-0732">Signal</keyword>
<dbReference type="PANTHER" id="PTHR15629:SF2">
    <property type="entry name" value="SH3 DOMAIN-CONTAINING YSC84-LIKE PROTEIN 1"/>
    <property type="match status" value="1"/>
</dbReference>